<proteinExistence type="inferred from homology"/>
<name>A0A2R6Q8M8_ACTCC</name>
<comment type="subcellular location">
    <subcellularLocation>
        <location evidence="3">Nucleus</location>
    </subcellularLocation>
</comment>
<reference evidence="7" key="2">
    <citation type="journal article" date="2018" name="BMC Genomics">
        <title>A manually annotated Actinidia chinensis var. chinensis (kiwifruit) genome highlights the challenges associated with draft genomes and gene prediction in plants.</title>
        <authorList>
            <person name="Pilkington S.M."/>
            <person name="Crowhurst R."/>
            <person name="Hilario E."/>
            <person name="Nardozza S."/>
            <person name="Fraser L."/>
            <person name="Peng Y."/>
            <person name="Gunaseelan K."/>
            <person name="Simpson R."/>
            <person name="Tahir J."/>
            <person name="Deroles S.C."/>
            <person name="Templeton K."/>
            <person name="Luo Z."/>
            <person name="Davy M."/>
            <person name="Cheng C."/>
            <person name="McNeilage M."/>
            <person name="Scaglione D."/>
            <person name="Liu Y."/>
            <person name="Zhang Q."/>
            <person name="Datson P."/>
            <person name="De Silva N."/>
            <person name="Gardiner S.E."/>
            <person name="Bassett H."/>
            <person name="Chagne D."/>
            <person name="McCallum J."/>
            <person name="Dzierzon H."/>
            <person name="Deng C."/>
            <person name="Wang Y.Y."/>
            <person name="Barron L."/>
            <person name="Manako K."/>
            <person name="Bowen J."/>
            <person name="Foster T.M."/>
            <person name="Erridge Z.A."/>
            <person name="Tiffin H."/>
            <person name="Waite C.N."/>
            <person name="Davies K.M."/>
            <person name="Grierson E.P."/>
            <person name="Laing W.A."/>
            <person name="Kirk R."/>
            <person name="Chen X."/>
            <person name="Wood M."/>
            <person name="Montefiori M."/>
            <person name="Brummell D.A."/>
            <person name="Schwinn K.E."/>
            <person name="Catanach A."/>
            <person name="Fullerton C."/>
            <person name="Li D."/>
            <person name="Meiyalaghan S."/>
            <person name="Nieuwenhuizen N."/>
            <person name="Read N."/>
            <person name="Prakash R."/>
            <person name="Hunter D."/>
            <person name="Zhang H."/>
            <person name="McKenzie M."/>
            <person name="Knabel M."/>
            <person name="Harris A."/>
            <person name="Allan A.C."/>
            <person name="Gleave A."/>
            <person name="Chen A."/>
            <person name="Janssen B.J."/>
            <person name="Plunkett B."/>
            <person name="Ampomah-Dwamena C."/>
            <person name="Voogd C."/>
            <person name="Leif D."/>
            <person name="Lafferty D."/>
            <person name="Souleyre E.J.F."/>
            <person name="Varkonyi-Gasic E."/>
            <person name="Gambi F."/>
            <person name="Hanley J."/>
            <person name="Yao J.L."/>
            <person name="Cheung J."/>
            <person name="David K.M."/>
            <person name="Warren B."/>
            <person name="Marsh K."/>
            <person name="Snowden K.C."/>
            <person name="Lin-Wang K."/>
            <person name="Brian L."/>
            <person name="Martinez-Sanchez M."/>
            <person name="Wang M."/>
            <person name="Ileperuma N."/>
            <person name="Macnee N."/>
            <person name="Campin R."/>
            <person name="McAtee P."/>
            <person name="Drummond R.S.M."/>
            <person name="Espley R.V."/>
            <person name="Ireland H.S."/>
            <person name="Wu R."/>
            <person name="Atkinson R.G."/>
            <person name="Karunairetnam S."/>
            <person name="Bulley S."/>
            <person name="Chunkath S."/>
            <person name="Hanley Z."/>
            <person name="Storey R."/>
            <person name="Thrimawithana A.H."/>
            <person name="Thomson S."/>
            <person name="David C."/>
            <person name="Testolin R."/>
            <person name="Huang H."/>
            <person name="Hellens R.P."/>
            <person name="Schaffer R.J."/>
        </authorList>
    </citation>
    <scope>NUCLEOTIDE SEQUENCE [LARGE SCALE GENOMIC DNA]</scope>
    <source>
        <strain evidence="7">cv. Red5</strain>
    </source>
</reference>
<dbReference type="GO" id="GO:0005634">
    <property type="term" value="C:nucleus"/>
    <property type="evidence" value="ECO:0007669"/>
    <property type="project" value="UniProtKB-SubCell"/>
</dbReference>
<evidence type="ECO:0000313" key="7">
    <source>
        <dbReference type="Proteomes" id="UP000241394"/>
    </source>
</evidence>
<dbReference type="Proteomes" id="UP000241394">
    <property type="component" value="Chromosome LG18"/>
</dbReference>
<dbReference type="InParanoid" id="A0A2R6Q8M8"/>
<evidence type="ECO:0000259" key="5">
    <source>
        <dbReference type="PROSITE" id="PS51667"/>
    </source>
</evidence>
<keyword evidence="7" id="KW-1185">Reference proteome</keyword>
<dbReference type="InterPro" id="IPR031137">
    <property type="entry name" value="GRF"/>
</dbReference>
<keyword evidence="3" id="KW-0805">Transcription regulation</keyword>
<accession>A0A2R6Q8M8</accession>
<dbReference type="AlphaFoldDB" id="A0A2R6Q8M8"/>
<feature type="compositionally biased region" description="Low complexity" evidence="4">
    <location>
        <begin position="307"/>
        <end position="318"/>
    </location>
</feature>
<feature type="compositionally biased region" description="Basic and acidic residues" evidence="4">
    <location>
        <begin position="319"/>
        <end position="330"/>
    </location>
</feature>
<dbReference type="PANTHER" id="PTHR31602">
    <property type="entry name" value="GROWTH-REGULATING FACTOR 5"/>
    <property type="match status" value="1"/>
</dbReference>
<evidence type="ECO:0000256" key="1">
    <source>
        <dbReference type="ARBA" id="ARBA00023242"/>
    </source>
</evidence>
<comment type="function">
    <text evidence="3">Transcription activator.</text>
</comment>
<evidence type="ECO:0000313" key="6">
    <source>
        <dbReference type="EMBL" id="PSS04261.1"/>
    </source>
</evidence>
<dbReference type="PROSITE" id="PS51667">
    <property type="entry name" value="WRC"/>
    <property type="match status" value="1"/>
</dbReference>
<dbReference type="EMBL" id="NKQK01000018">
    <property type="protein sequence ID" value="PSS04261.1"/>
    <property type="molecule type" value="Genomic_DNA"/>
</dbReference>
<organism evidence="6 7">
    <name type="scientific">Actinidia chinensis var. chinensis</name>
    <name type="common">Chinese soft-hair kiwi</name>
    <dbReference type="NCBI Taxonomy" id="1590841"/>
    <lineage>
        <taxon>Eukaryota</taxon>
        <taxon>Viridiplantae</taxon>
        <taxon>Streptophyta</taxon>
        <taxon>Embryophyta</taxon>
        <taxon>Tracheophyta</taxon>
        <taxon>Spermatophyta</taxon>
        <taxon>Magnoliopsida</taxon>
        <taxon>eudicotyledons</taxon>
        <taxon>Gunneridae</taxon>
        <taxon>Pentapetalae</taxon>
        <taxon>asterids</taxon>
        <taxon>Ericales</taxon>
        <taxon>Actinidiaceae</taxon>
        <taxon>Actinidia</taxon>
    </lineage>
</organism>
<dbReference type="InterPro" id="IPR014977">
    <property type="entry name" value="WRC_dom"/>
</dbReference>
<sequence>MTVCCCVVSGVDLRFSRSSDPEPWRCRRTDEKKWRCSRDVAPNQKYCERHAHKTRPRSRKPVELPSHNTNSTNTNTNINATHHPLVDLPVNATVQPFQKTIFHIPTNTVVSASTYAQPRCTEWFMTGDPIPGSTSNQQWKQLMQSSSREGFKRYNEENYRSGSFFQQHYGEQHESMDTNLYFAMDDGQRLQNQQPSDQYGSLLGPKVGCLLGGINTDQTQPTRRFIDAWSSAERKEMNEFSNKYSGSSSGKLQLSSLTLSMSGGVGMDEEIANSQTGLGGPLGEALCLGVAGTAKEVSNVPSPHGYSNSTTTTSCSKSSCEDSSHGLHFH</sequence>
<keyword evidence="3" id="KW-0010">Activator</keyword>
<comment type="similarity">
    <text evidence="3">Belongs to the GRF family.</text>
</comment>
<feature type="region of interest" description="Disordered" evidence="4">
    <location>
        <begin position="298"/>
        <end position="330"/>
    </location>
</feature>
<dbReference type="GO" id="GO:0032502">
    <property type="term" value="P:developmental process"/>
    <property type="evidence" value="ECO:0007669"/>
    <property type="project" value="InterPro"/>
</dbReference>
<feature type="compositionally biased region" description="Basic residues" evidence="4">
    <location>
        <begin position="50"/>
        <end position="59"/>
    </location>
</feature>
<dbReference type="GO" id="GO:0006351">
    <property type="term" value="P:DNA-templated transcription"/>
    <property type="evidence" value="ECO:0007669"/>
    <property type="project" value="UniProtKB-UniRule"/>
</dbReference>
<feature type="compositionally biased region" description="Low complexity" evidence="4">
    <location>
        <begin position="68"/>
        <end position="77"/>
    </location>
</feature>
<dbReference type="Pfam" id="PF08879">
    <property type="entry name" value="WRC"/>
    <property type="match status" value="1"/>
</dbReference>
<dbReference type="STRING" id="1590841.A0A2R6Q8M8"/>
<comment type="caution">
    <text evidence="6">The sequence shown here is derived from an EMBL/GenBank/DDBJ whole genome shotgun (WGS) entry which is preliminary data.</text>
</comment>
<keyword evidence="3" id="KW-0804">Transcription</keyword>
<feature type="domain" description="WRC" evidence="5">
    <location>
        <begin position="20"/>
        <end position="64"/>
    </location>
</feature>
<comment type="domain">
    <text evidence="3">The QLQ domain and WRC domain may be involved in protein-protein interaction and DNA-binding, respectively.</text>
</comment>
<feature type="region of interest" description="Disordered" evidence="4">
    <location>
        <begin position="50"/>
        <end position="77"/>
    </location>
</feature>
<gene>
    <name evidence="6" type="ORF">CEY00_Acc20106</name>
</gene>
<dbReference type="PANTHER" id="PTHR31602:SF3">
    <property type="entry name" value="GROWTH-REGULATING FACTOR 8"/>
    <property type="match status" value="1"/>
</dbReference>
<evidence type="ECO:0000256" key="4">
    <source>
        <dbReference type="SAM" id="MobiDB-lite"/>
    </source>
</evidence>
<evidence type="ECO:0000256" key="2">
    <source>
        <dbReference type="PROSITE-ProRule" id="PRU01002"/>
    </source>
</evidence>
<dbReference type="Gramene" id="PSS04261">
    <property type="protein sequence ID" value="PSS04261"/>
    <property type="gene ID" value="CEY00_Acc20106"/>
</dbReference>
<comment type="caution">
    <text evidence="2">Lacks conserved residue(s) required for the propagation of feature annotation.</text>
</comment>
<keyword evidence="1 3" id="KW-0539">Nucleus</keyword>
<protein>
    <recommendedName>
        <fullName evidence="3">Growth-regulating factor</fullName>
    </recommendedName>
</protein>
<dbReference type="GO" id="GO:0005524">
    <property type="term" value="F:ATP binding"/>
    <property type="evidence" value="ECO:0007669"/>
    <property type="project" value="UniProtKB-UniRule"/>
</dbReference>
<dbReference type="OrthoDB" id="841551at2759"/>
<evidence type="ECO:0000256" key="3">
    <source>
        <dbReference type="RuleBase" id="RU367127"/>
    </source>
</evidence>
<reference evidence="6 7" key="1">
    <citation type="submission" date="2017-07" db="EMBL/GenBank/DDBJ databases">
        <title>An improved, manually edited Actinidia chinensis var. chinensis (kiwifruit) genome highlights the challenges associated with draft genomes and gene prediction in plants.</title>
        <authorList>
            <person name="Pilkington S."/>
            <person name="Crowhurst R."/>
            <person name="Hilario E."/>
            <person name="Nardozza S."/>
            <person name="Fraser L."/>
            <person name="Peng Y."/>
            <person name="Gunaseelan K."/>
            <person name="Simpson R."/>
            <person name="Tahir J."/>
            <person name="Deroles S."/>
            <person name="Templeton K."/>
            <person name="Luo Z."/>
            <person name="Davy M."/>
            <person name="Cheng C."/>
            <person name="Mcneilage M."/>
            <person name="Scaglione D."/>
            <person name="Liu Y."/>
            <person name="Zhang Q."/>
            <person name="Datson P."/>
            <person name="De Silva N."/>
            <person name="Gardiner S."/>
            <person name="Bassett H."/>
            <person name="Chagne D."/>
            <person name="Mccallum J."/>
            <person name="Dzierzon H."/>
            <person name="Deng C."/>
            <person name="Wang Y.-Y."/>
            <person name="Barron N."/>
            <person name="Manako K."/>
            <person name="Bowen J."/>
            <person name="Foster T."/>
            <person name="Erridge Z."/>
            <person name="Tiffin H."/>
            <person name="Waite C."/>
            <person name="Davies K."/>
            <person name="Grierson E."/>
            <person name="Laing W."/>
            <person name="Kirk R."/>
            <person name="Chen X."/>
            <person name="Wood M."/>
            <person name="Montefiori M."/>
            <person name="Brummell D."/>
            <person name="Schwinn K."/>
            <person name="Catanach A."/>
            <person name="Fullerton C."/>
            <person name="Li D."/>
            <person name="Meiyalaghan S."/>
            <person name="Nieuwenhuizen N."/>
            <person name="Read N."/>
            <person name="Prakash R."/>
            <person name="Hunter D."/>
            <person name="Zhang H."/>
            <person name="Mckenzie M."/>
            <person name="Knabel M."/>
            <person name="Harris A."/>
            <person name="Allan A."/>
            <person name="Chen A."/>
            <person name="Janssen B."/>
            <person name="Plunkett B."/>
            <person name="Dwamena C."/>
            <person name="Voogd C."/>
            <person name="Leif D."/>
            <person name="Lafferty D."/>
            <person name="Souleyre E."/>
            <person name="Varkonyi-Gasic E."/>
            <person name="Gambi F."/>
            <person name="Hanley J."/>
            <person name="Yao J.-L."/>
            <person name="Cheung J."/>
            <person name="David K."/>
            <person name="Warren B."/>
            <person name="Marsh K."/>
            <person name="Snowden K."/>
            <person name="Lin-Wang K."/>
            <person name="Brian L."/>
            <person name="Martinez-Sanchez M."/>
            <person name="Wang M."/>
            <person name="Ileperuma N."/>
            <person name="Macnee N."/>
            <person name="Campin R."/>
            <person name="Mcatee P."/>
            <person name="Drummond R."/>
            <person name="Espley R."/>
            <person name="Ireland H."/>
            <person name="Wu R."/>
            <person name="Atkinson R."/>
            <person name="Karunairetnam S."/>
            <person name="Bulley S."/>
            <person name="Chunkath S."/>
            <person name="Hanley Z."/>
            <person name="Storey R."/>
            <person name="Thrimawithana A."/>
            <person name="Thomson S."/>
            <person name="David C."/>
            <person name="Testolin R."/>
        </authorList>
    </citation>
    <scope>NUCLEOTIDE SEQUENCE [LARGE SCALE GENOMIC DNA]</scope>
    <source>
        <strain evidence="7">cv. Red5</strain>
        <tissue evidence="6">Young leaf</tissue>
    </source>
</reference>